<dbReference type="Proteomes" id="UP000242664">
    <property type="component" value="Unassembled WGS sequence"/>
</dbReference>
<accession>A0ABM9WRY6</accession>
<protein>
    <submittedName>
        <fullName evidence="1">Uncharacterized protein</fullName>
    </submittedName>
</protein>
<organism evidence="1 2">
    <name type="scientific">Vibrio antiquarius (strain Ex25)</name>
    <dbReference type="NCBI Taxonomy" id="150340"/>
    <lineage>
        <taxon>Bacteria</taxon>
        <taxon>Pseudomonadati</taxon>
        <taxon>Pseudomonadota</taxon>
        <taxon>Gammaproteobacteria</taxon>
        <taxon>Vibrionales</taxon>
        <taxon>Vibrionaceae</taxon>
        <taxon>Vibrio</taxon>
        <taxon>Vibrio diabolicus subgroup</taxon>
    </lineage>
</organism>
<reference evidence="2" key="1">
    <citation type="submission" date="2006-10" db="EMBL/GenBank/DDBJ databases">
        <authorList>
            <person name="Heidelberg J."/>
            <person name="Sebastian Y."/>
        </authorList>
    </citation>
    <scope>NUCLEOTIDE SEQUENCE [LARGE SCALE GENOMIC DNA]</scope>
    <source>
        <strain evidence="2">EX25</strain>
    </source>
</reference>
<name>A0ABM9WRY6_VIBAE</name>
<sequence>MWSLPPALKLRFSLWNLTLTPRSFQPFTNCFKSTKLRARRSMLCT</sequence>
<evidence type="ECO:0000313" key="2">
    <source>
        <dbReference type="Proteomes" id="UP000242664"/>
    </source>
</evidence>
<proteinExistence type="predicted"/>
<evidence type="ECO:0000313" key="1">
    <source>
        <dbReference type="EMBL" id="EDN56080.1"/>
    </source>
</evidence>
<gene>
    <name evidence="1" type="ORF">VEx25_2056</name>
</gene>
<dbReference type="EMBL" id="DS267850">
    <property type="protein sequence ID" value="EDN56080.1"/>
    <property type="molecule type" value="Genomic_DNA"/>
</dbReference>
<keyword evidence="2" id="KW-1185">Reference proteome</keyword>